<dbReference type="AlphaFoldDB" id="A0A916UIM7"/>
<accession>A0A916UIM7</accession>
<feature type="transmembrane region" description="Helical" evidence="1">
    <location>
        <begin position="119"/>
        <end position="136"/>
    </location>
</feature>
<dbReference type="Proteomes" id="UP000637423">
    <property type="component" value="Unassembled WGS sequence"/>
</dbReference>
<dbReference type="EMBL" id="BMED01000002">
    <property type="protein sequence ID" value="GGC74092.1"/>
    <property type="molecule type" value="Genomic_DNA"/>
</dbReference>
<reference evidence="3" key="1">
    <citation type="journal article" date="2014" name="Int. J. Syst. Evol. Microbiol.">
        <title>Complete genome sequence of Corynebacterium casei LMG S-19264T (=DSM 44701T), isolated from a smear-ripened cheese.</title>
        <authorList>
            <consortium name="US DOE Joint Genome Institute (JGI-PGF)"/>
            <person name="Walter F."/>
            <person name="Albersmeier A."/>
            <person name="Kalinowski J."/>
            <person name="Ruckert C."/>
        </authorList>
    </citation>
    <scope>NUCLEOTIDE SEQUENCE</scope>
    <source>
        <strain evidence="3">CGMCC 1.10998</strain>
    </source>
</reference>
<keyword evidence="1" id="KW-0472">Membrane</keyword>
<proteinExistence type="predicted"/>
<feature type="chain" id="PRO_5037966136" evidence="2">
    <location>
        <begin position="27"/>
        <end position="198"/>
    </location>
</feature>
<dbReference type="Pfam" id="PF04955">
    <property type="entry name" value="HupE_UreJ"/>
    <property type="match status" value="1"/>
</dbReference>
<feature type="transmembrane region" description="Helical" evidence="1">
    <location>
        <begin position="95"/>
        <end position="114"/>
    </location>
</feature>
<evidence type="ECO:0000313" key="3">
    <source>
        <dbReference type="EMBL" id="GGC74092.1"/>
    </source>
</evidence>
<dbReference type="RefSeq" id="WP_188566072.1">
    <property type="nucleotide sequence ID" value="NZ_BMED01000002.1"/>
</dbReference>
<reference evidence="3" key="2">
    <citation type="submission" date="2020-09" db="EMBL/GenBank/DDBJ databases">
        <authorList>
            <person name="Sun Q."/>
            <person name="Zhou Y."/>
        </authorList>
    </citation>
    <scope>NUCLEOTIDE SEQUENCE</scope>
    <source>
        <strain evidence="3">CGMCC 1.10998</strain>
    </source>
</reference>
<keyword evidence="2" id="KW-0732">Signal</keyword>
<feature type="transmembrane region" description="Helical" evidence="1">
    <location>
        <begin position="148"/>
        <end position="172"/>
    </location>
</feature>
<keyword evidence="4" id="KW-1185">Reference proteome</keyword>
<name>A0A916UIM7_9BURK</name>
<feature type="transmembrane region" description="Helical" evidence="1">
    <location>
        <begin position="179"/>
        <end position="197"/>
    </location>
</feature>
<sequence length="198" mass="20450">MRNPRHLYSRSAIVAVLLLYAASVFAHDGVHTGVMGFAEGFAHPFSGLDHMLAMLGIGLWAAQNQRSAVWVLPLAFPLMMVLGAVLATLGMSMSIAELGIASSVAVLGLLIAFAVRMPVWGAAMLVSLFGMFHGYSHGVEMPKGASATMFGVGFVLATLALHLAGVAIGLLATHPRALSLVRLGGAGIAAVGVYLLAA</sequence>
<keyword evidence="1" id="KW-0812">Transmembrane</keyword>
<feature type="signal peptide" evidence="2">
    <location>
        <begin position="1"/>
        <end position="26"/>
    </location>
</feature>
<comment type="caution">
    <text evidence="3">The sequence shown here is derived from an EMBL/GenBank/DDBJ whole genome shotgun (WGS) entry which is preliminary data.</text>
</comment>
<feature type="transmembrane region" description="Helical" evidence="1">
    <location>
        <begin position="69"/>
        <end position="89"/>
    </location>
</feature>
<gene>
    <name evidence="3" type="ORF">GCM10011396_21680</name>
</gene>
<feature type="transmembrane region" description="Helical" evidence="1">
    <location>
        <begin position="42"/>
        <end position="62"/>
    </location>
</feature>
<evidence type="ECO:0000313" key="4">
    <source>
        <dbReference type="Proteomes" id="UP000637423"/>
    </source>
</evidence>
<organism evidence="3 4">
    <name type="scientific">Undibacterium terreum</name>
    <dbReference type="NCBI Taxonomy" id="1224302"/>
    <lineage>
        <taxon>Bacteria</taxon>
        <taxon>Pseudomonadati</taxon>
        <taxon>Pseudomonadota</taxon>
        <taxon>Betaproteobacteria</taxon>
        <taxon>Burkholderiales</taxon>
        <taxon>Oxalobacteraceae</taxon>
        <taxon>Undibacterium</taxon>
    </lineage>
</organism>
<keyword evidence="1" id="KW-1133">Transmembrane helix</keyword>
<protein>
    <submittedName>
        <fullName evidence="3">Protein hupE</fullName>
    </submittedName>
</protein>
<dbReference type="InterPro" id="IPR007038">
    <property type="entry name" value="HupE_UreJ"/>
</dbReference>
<evidence type="ECO:0000256" key="1">
    <source>
        <dbReference type="SAM" id="Phobius"/>
    </source>
</evidence>
<evidence type="ECO:0000256" key="2">
    <source>
        <dbReference type="SAM" id="SignalP"/>
    </source>
</evidence>
<dbReference type="PIRSF" id="PIRSF016919">
    <property type="entry name" value="HupE_UreJ"/>
    <property type="match status" value="1"/>
</dbReference>